<feature type="transmembrane region" description="Helical" evidence="2">
    <location>
        <begin position="12"/>
        <end position="32"/>
    </location>
</feature>
<dbReference type="RefSeq" id="WP_168609232.1">
    <property type="nucleotide sequence ID" value="NZ_JAAZQD010000003.1"/>
</dbReference>
<feature type="region of interest" description="Disordered" evidence="1">
    <location>
        <begin position="93"/>
        <end position="136"/>
    </location>
</feature>
<dbReference type="Proteomes" id="UP000541636">
    <property type="component" value="Unassembled WGS sequence"/>
</dbReference>
<proteinExistence type="predicted"/>
<keyword evidence="2" id="KW-1133">Transmembrane helix</keyword>
<evidence type="ECO:0000256" key="1">
    <source>
        <dbReference type="SAM" id="MobiDB-lite"/>
    </source>
</evidence>
<protein>
    <submittedName>
        <fullName evidence="3">Uncharacterized protein</fullName>
    </submittedName>
</protein>
<dbReference type="EMBL" id="JAAZQD010000003">
    <property type="protein sequence ID" value="NKZ39141.1"/>
    <property type="molecule type" value="Genomic_DNA"/>
</dbReference>
<feature type="compositionally biased region" description="Basic and acidic residues" evidence="1">
    <location>
        <begin position="93"/>
        <end position="107"/>
    </location>
</feature>
<sequence length="155" mass="17168">MKSSNETLKRILAKLGEGLVIGVGVAIVIGLYTSMSNATDELRRADERLQKQVQINQMLKNQLEASADQTNQVNKLFEQVNKTDRNIASLAERVKTLESSPHSDKKTAQSQANYDWDKFHPAPPPRLPISALDSATRSAQLQSIQSAINEQKAIK</sequence>
<name>A0A846ZNW5_9GAMM</name>
<keyword evidence="2" id="KW-0812">Transmembrane</keyword>
<gene>
    <name evidence="3" type="ORF">HF690_09275</name>
</gene>
<keyword evidence="2" id="KW-0472">Membrane</keyword>
<evidence type="ECO:0000313" key="4">
    <source>
        <dbReference type="Proteomes" id="UP000541636"/>
    </source>
</evidence>
<keyword evidence="4" id="KW-1185">Reference proteome</keyword>
<accession>A0A846ZNW5</accession>
<comment type="caution">
    <text evidence="3">The sequence shown here is derived from an EMBL/GenBank/DDBJ whole genome shotgun (WGS) entry which is preliminary data.</text>
</comment>
<organism evidence="3 4">
    <name type="scientific">Oleiagrimonas citrea</name>
    <dbReference type="NCBI Taxonomy" id="1665687"/>
    <lineage>
        <taxon>Bacteria</taxon>
        <taxon>Pseudomonadati</taxon>
        <taxon>Pseudomonadota</taxon>
        <taxon>Gammaproteobacteria</taxon>
        <taxon>Lysobacterales</taxon>
        <taxon>Rhodanobacteraceae</taxon>
        <taxon>Oleiagrimonas</taxon>
    </lineage>
</organism>
<evidence type="ECO:0000313" key="3">
    <source>
        <dbReference type="EMBL" id="NKZ39141.1"/>
    </source>
</evidence>
<dbReference type="AlphaFoldDB" id="A0A846ZNW5"/>
<evidence type="ECO:0000256" key="2">
    <source>
        <dbReference type="SAM" id="Phobius"/>
    </source>
</evidence>
<reference evidence="3 4" key="1">
    <citation type="journal article" date="2017" name="Int. J. Syst. Evol. Microbiol.">
        <title>Oleiagrimonas citrea sp. nov., a marine bacterium isolated from tidal flat sediment and emended description of the genus Oleiagrimonas Fang et al. 2015 and Oleiagrimonas soli.</title>
        <authorList>
            <person name="Yang S.H."/>
            <person name="Seo H.S."/>
            <person name="Seong C.N."/>
            <person name="Kwon K.K."/>
        </authorList>
    </citation>
    <scope>NUCLEOTIDE SEQUENCE [LARGE SCALE GENOMIC DNA]</scope>
    <source>
        <strain evidence="3 4">MEBiC09124</strain>
    </source>
</reference>